<gene>
    <name evidence="1" type="primary">comK_2</name>
    <name evidence="1" type="ORF">LYSIN_02798</name>
</gene>
<proteinExistence type="predicted"/>
<evidence type="ECO:0000313" key="2">
    <source>
        <dbReference type="Proteomes" id="UP000237319"/>
    </source>
</evidence>
<dbReference type="EMBL" id="PGLV01000001">
    <property type="protein sequence ID" value="POZ58014.1"/>
    <property type="molecule type" value="Genomic_DNA"/>
</dbReference>
<reference evidence="1 2" key="1">
    <citation type="submission" date="2017-11" db="EMBL/GenBank/DDBJ databases">
        <title>Genome sequence of Lysinibacillus sphaericus, a lignin-degrading bacteria isolated from municipal solid waste soil.</title>
        <authorList>
            <person name="Persinoti G.F."/>
            <person name="Paixao D.A."/>
            <person name="Bugg T.D."/>
            <person name="Squina F.M."/>
        </authorList>
    </citation>
    <scope>NUCLEOTIDE SEQUENCE [LARGE SCALE GENOMIC DNA]</scope>
    <source>
        <strain evidence="1 2">A1</strain>
    </source>
</reference>
<name>A0A2S5D4K8_LYSSH</name>
<comment type="caution">
    <text evidence="1">The sequence shown here is derived from an EMBL/GenBank/DDBJ whole genome shotgun (WGS) entry which is preliminary data.</text>
</comment>
<dbReference type="Pfam" id="PF06338">
    <property type="entry name" value="ComK"/>
    <property type="match status" value="1"/>
</dbReference>
<dbReference type="Proteomes" id="UP000237319">
    <property type="component" value="Unassembled WGS sequence"/>
</dbReference>
<sequence>MHYNCGDIMSSETMLYIPEYDAFGNLCTRVIERDFQYISKLSPTRLMDFNLRYFGSSLRGAFDGSKMILGKLNKNPIVVHERFNILWFPSKSPLHPECIWFAVHHIDDYIAVDKKQTKVVFMNGQEIIVDVSPKAFEYRIQRAFLLKYKLEKRTKHLLVQFDRVKVFQRMAKLEDDSKQDES</sequence>
<dbReference type="GO" id="GO:0030420">
    <property type="term" value="P:establishment of competence for transformation"/>
    <property type="evidence" value="ECO:0007669"/>
    <property type="project" value="InterPro"/>
</dbReference>
<dbReference type="RefSeq" id="WP_256093144.1">
    <property type="nucleotide sequence ID" value="NZ_JOTQ01000011.1"/>
</dbReference>
<evidence type="ECO:0000313" key="1">
    <source>
        <dbReference type="EMBL" id="POZ58014.1"/>
    </source>
</evidence>
<dbReference type="InterPro" id="IPR010461">
    <property type="entry name" value="ComK"/>
</dbReference>
<accession>A0A2S5D4K8</accession>
<keyword evidence="2" id="KW-1185">Reference proteome</keyword>
<protein>
    <submittedName>
        <fullName evidence="1">Competence transcription factor</fullName>
    </submittedName>
</protein>
<dbReference type="AlphaFoldDB" id="A0A2S5D4K8"/>
<organism evidence="1 2">
    <name type="scientific">Lysinibacillus sphaericus</name>
    <name type="common">Bacillus sphaericus</name>
    <dbReference type="NCBI Taxonomy" id="1421"/>
    <lineage>
        <taxon>Bacteria</taxon>
        <taxon>Bacillati</taxon>
        <taxon>Bacillota</taxon>
        <taxon>Bacilli</taxon>
        <taxon>Bacillales</taxon>
        <taxon>Bacillaceae</taxon>
        <taxon>Lysinibacillus</taxon>
    </lineage>
</organism>